<dbReference type="Pfam" id="PF00059">
    <property type="entry name" value="Lectin_C"/>
    <property type="match status" value="6"/>
</dbReference>
<keyword evidence="2" id="KW-0254">Endocytosis</keyword>
<evidence type="ECO:0000256" key="12">
    <source>
        <dbReference type="SAM" id="Phobius"/>
    </source>
</evidence>
<dbReference type="Proteomes" id="UP000281406">
    <property type="component" value="Unassembled WGS sequence"/>
</dbReference>
<feature type="signal peptide" evidence="13">
    <location>
        <begin position="1"/>
        <end position="19"/>
    </location>
</feature>
<evidence type="ECO:0000313" key="17">
    <source>
        <dbReference type="Proteomes" id="UP000281406"/>
    </source>
</evidence>
<dbReference type="SUPFAM" id="SSF56436">
    <property type="entry name" value="C-type lectin-like"/>
    <property type="match status" value="8"/>
</dbReference>
<dbReference type="SMART" id="SM00034">
    <property type="entry name" value="CLECT"/>
    <property type="match status" value="7"/>
</dbReference>
<dbReference type="CDD" id="cd00037">
    <property type="entry name" value="CLECT"/>
    <property type="match status" value="7"/>
</dbReference>
<dbReference type="OrthoDB" id="6356110at2759"/>
<dbReference type="PROSITE" id="PS00023">
    <property type="entry name" value="FN2_1"/>
    <property type="match status" value="1"/>
</dbReference>
<dbReference type="InterPro" id="IPR001304">
    <property type="entry name" value="C-type_lectin-like"/>
</dbReference>
<dbReference type="CDD" id="cd00062">
    <property type="entry name" value="FN2"/>
    <property type="match status" value="1"/>
</dbReference>
<feature type="disulfide bond" evidence="11">
    <location>
        <begin position="163"/>
        <end position="189"/>
    </location>
</feature>
<dbReference type="Pfam" id="PF24562">
    <property type="entry name" value="CysR_MRC2_N"/>
    <property type="match status" value="1"/>
</dbReference>
<dbReference type="InterPro" id="IPR013806">
    <property type="entry name" value="Kringle-like"/>
</dbReference>
<feature type="disulfide bond" evidence="11">
    <location>
        <begin position="177"/>
        <end position="204"/>
    </location>
</feature>
<gene>
    <name evidence="16" type="ORF">DPX16_18301</name>
</gene>
<dbReference type="CDD" id="cd23407">
    <property type="entry name" value="beta-trefoil_Ricin_MRC1"/>
    <property type="match status" value="1"/>
</dbReference>
<dbReference type="Gene3D" id="2.10.10.10">
    <property type="entry name" value="Fibronectin, type II, collagen-binding"/>
    <property type="match status" value="1"/>
</dbReference>
<organism evidence="16 17">
    <name type="scientific">Anabarilius grahami</name>
    <name type="common">Kanglang fish</name>
    <name type="synonym">Barilius grahami</name>
    <dbReference type="NCBI Taxonomy" id="495550"/>
    <lineage>
        <taxon>Eukaryota</taxon>
        <taxon>Metazoa</taxon>
        <taxon>Chordata</taxon>
        <taxon>Craniata</taxon>
        <taxon>Vertebrata</taxon>
        <taxon>Euteleostomi</taxon>
        <taxon>Actinopterygii</taxon>
        <taxon>Neopterygii</taxon>
        <taxon>Teleostei</taxon>
        <taxon>Ostariophysi</taxon>
        <taxon>Cypriniformes</taxon>
        <taxon>Xenocyprididae</taxon>
        <taxon>Xenocypridinae</taxon>
        <taxon>Xenocypridinae incertae sedis</taxon>
        <taxon>Anabarilius</taxon>
    </lineage>
</organism>
<dbReference type="InterPro" id="IPR000772">
    <property type="entry name" value="Ricin_B_lectin"/>
</dbReference>
<feature type="domain" description="C-type lectin" evidence="14">
    <location>
        <begin position="341"/>
        <end position="458"/>
    </location>
</feature>
<feature type="domain" description="C-type lectin" evidence="14">
    <location>
        <begin position="628"/>
        <end position="747"/>
    </location>
</feature>
<dbReference type="InterPro" id="IPR016187">
    <property type="entry name" value="CTDL_fold"/>
</dbReference>
<evidence type="ECO:0000256" key="7">
    <source>
        <dbReference type="ARBA" id="ARBA00023136"/>
    </source>
</evidence>
<dbReference type="InterPro" id="IPR000562">
    <property type="entry name" value="FN_type2_dom"/>
</dbReference>
<evidence type="ECO:0000256" key="10">
    <source>
        <dbReference type="ARBA" id="ARBA00023180"/>
    </source>
</evidence>
<keyword evidence="10" id="KW-0325">Glycoprotein</keyword>
<keyword evidence="9 16" id="KW-0675">Receptor</keyword>
<keyword evidence="3 12" id="KW-0812">Transmembrane</keyword>
<dbReference type="PROSITE" id="PS50041">
    <property type="entry name" value="C_TYPE_LECTIN_2"/>
    <property type="match status" value="6"/>
</dbReference>
<comment type="caution">
    <text evidence="16">The sequence shown here is derived from an EMBL/GenBank/DDBJ whole genome shotgun (WGS) entry which is preliminary data.</text>
</comment>
<proteinExistence type="predicted"/>
<dbReference type="SUPFAM" id="SSF57440">
    <property type="entry name" value="Kringle-like"/>
    <property type="match status" value="1"/>
</dbReference>
<dbReference type="Pfam" id="PF00040">
    <property type="entry name" value="fn2"/>
    <property type="match status" value="1"/>
</dbReference>
<feature type="domain" description="C-type lectin" evidence="14">
    <location>
        <begin position="484"/>
        <end position="599"/>
    </location>
</feature>
<feature type="domain" description="C-type lectin" evidence="14">
    <location>
        <begin position="970"/>
        <end position="1081"/>
    </location>
</feature>
<dbReference type="GO" id="GO:0006897">
    <property type="term" value="P:endocytosis"/>
    <property type="evidence" value="ECO:0007669"/>
    <property type="project" value="UniProtKB-KW"/>
</dbReference>
<feature type="domain" description="C-type lectin" evidence="14">
    <location>
        <begin position="1112"/>
        <end position="1225"/>
    </location>
</feature>
<sequence length="1308" mass="148483">MKIITVVILLVLEVSNCFAQSGGNFLIYNVDNNKCMSSSLERLVNCEQFSNSQQFRWTSKNRILNTFTKKCLGVGSKAVGKTLQWLKCEDDSVLQKWECRSGTLLGLKNESLYLAVNSNGVPVISADTGIKSKWTIHGTLNNICSQPYEEMYTIDGNALGRPCQFPFLYEKKWYAGCTRDDEQNKRLWCAIETDYSVNQLWGYCPTLESTFWSKHPLTNVYYQVNGRSALTWYQARKSCQQQGAELLSVSESHEHTFIAGFPTTQPGYSCGVLKNAFGSEWSNKPCSEKHGYICQRGHSVPTIPPGRLSNHFFIPYSSGSQTVGVDIMVNTGFCQSPWIPYSGNCYLLHRNKRTWMEARDVCLREGGDLLSILNTEEQSFAITQLGYLRTDELWIGFNDRKTQMLFEWSDQSSVPFASWEVGEPSHNALHAEDCVLMRGEEGKWADDICENKYGFICKKKTSSKASNNDTVVTSPGCKTGWTRYGYYCYMAGSETKTFDEAKQMCEKAESQLVDISSRIENAFLVSLVGARPEKYFWIGLSNQKDLHSFEWTNTKQVPFTHFNAGMPGRKQGCVAMTTGIIAGLWDVLSCSNKEKYICKQRAKGLVTTPAPTTHPALGCPEEWMALASRDLCVKYFNVPSFQMKTWDEALDFCRELGGDLLSIHHESDIPWKQGGGYPAWIGYRMYDPSVGYVWSDGSSSSYQSWASDEPNNLNNIENCVEMRISMWDNDGMWNDVNCHDRKDWHCQIHKGKTPKEVNITGPVYNETEDGWIVFRSDQYYISQYSAMSVHEARTFCKNANGHLVVINDEEERVFLWQKAKRSHNDVIIGLTVDLDGSYQWLDGSPIVFQAWEANQPAFKNSEERCVKMTTSQGLWETVNCGDEHNFVCKRSESPPVNSTVAPTRKPKGGCAPEWKSFDGKECAVMGIVSGSFGKWVATDCNNTHGFICSRDVDPGIATVPTELPKTFVKLGNSSFKVIQENLTWSEANRRCEAEGAHLASIRDLVTQAYLELQVYRAQQPMWIGLNSMKSNGYFQWVNNWAMKMEKWAPSEPRPNRPCAYMGIRGEWRTTLCNQTFYSICEQTTDIAPTLPPQKPGHCPQEDDDSPFRWIPFKDSCYAFVTEMKPWSRAARACMTLGASLVSIRDEAEEKFIDANLVLLESYKDFWIGLFHTQKGHWLWSDNSVVDYTNWASTTDYEDDYEDHSWSPDCALISTKSKKWKKRHCDYTVLPFICKTPKGPEPHRVNTGLAVFFSIAVVCLLGALAYIYYRSSKRLLLPTFENPMYQNTEGANSDSKDNKTLLGHIEIAE</sequence>
<keyword evidence="17" id="KW-1185">Reference proteome</keyword>
<evidence type="ECO:0000256" key="13">
    <source>
        <dbReference type="SAM" id="SignalP"/>
    </source>
</evidence>
<evidence type="ECO:0000259" key="15">
    <source>
        <dbReference type="PROSITE" id="PS51092"/>
    </source>
</evidence>
<dbReference type="InterPro" id="IPR016186">
    <property type="entry name" value="C-type_lectin-like/link_sf"/>
</dbReference>
<evidence type="ECO:0000259" key="14">
    <source>
        <dbReference type="PROSITE" id="PS50041"/>
    </source>
</evidence>
<dbReference type="InterPro" id="IPR036943">
    <property type="entry name" value="FN_type2_sf"/>
</dbReference>
<feature type="chain" id="PRO_5017946108" evidence="13">
    <location>
        <begin position="20"/>
        <end position="1308"/>
    </location>
</feature>
<dbReference type="SUPFAM" id="SSF50370">
    <property type="entry name" value="Ricin B-like lectins"/>
    <property type="match status" value="1"/>
</dbReference>
<dbReference type="GO" id="GO:0016020">
    <property type="term" value="C:membrane"/>
    <property type="evidence" value="ECO:0007669"/>
    <property type="project" value="UniProtKB-SubCell"/>
</dbReference>
<keyword evidence="5" id="KW-0677">Repeat</keyword>
<evidence type="ECO:0000256" key="8">
    <source>
        <dbReference type="ARBA" id="ARBA00023157"/>
    </source>
</evidence>
<dbReference type="FunFam" id="3.10.100.10:FF:000022">
    <property type="entry name" value="Mannose receptor C-type 1"/>
    <property type="match status" value="1"/>
</dbReference>
<evidence type="ECO:0000256" key="1">
    <source>
        <dbReference type="ARBA" id="ARBA00004167"/>
    </source>
</evidence>
<dbReference type="FunFam" id="2.10.10.10:FF:000001">
    <property type="entry name" value="Fibronectin 1a isoform 1"/>
    <property type="match status" value="1"/>
</dbReference>
<feature type="domain" description="Fibronectin type-II" evidence="15">
    <location>
        <begin position="158"/>
        <end position="206"/>
    </location>
</feature>
<feature type="transmembrane region" description="Helical" evidence="12">
    <location>
        <begin position="1248"/>
        <end position="1268"/>
    </location>
</feature>
<evidence type="ECO:0000256" key="2">
    <source>
        <dbReference type="ARBA" id="ARBA00022583"/>
    </source>
</evidence>
<evidence type="ECO:0000313" key="16">
    <source>
        <dbReference type="EMBL" id="ROL44590.1"/>
    </source>
</evidence>
<reference evidence="16 17" key="1">
    <citation type="submission" date="2018-10" db="EMBL/GenBank/DDBJ databases">
        <title>Genome assembly for a Yunnan-Guizhou Plateau 3E fish, Anabarilius grahami (Regan), and its evolutionary and genetic applications.</title>
        <authorList>
            <person name="Jiang W."/>
        </authorList>
    </citation>
    <scope>NUCLEOTIDE SEQUENCE [LARGE SCALE GENOMIC DNA]</scope>
    <source>
        <strain evidence="16">AG-KIZ</strain>
        <tissue evidence="16">Muscle</tissue>
    </source>
</reference>
<keyword evidence="6 12" id="KW-1133">Transmembrane helix</keyword>
<accession>A0A3N0YFG8</accession>
<keyword evidence="8 11" id="KW-1015">Disulfide bond</keyword>
<dbReference type="PANTHER" id="PTHR22803">
    <property type="entry name" value="MANNOSE, PHOSPHOLIPASE, LECTIN RECEPTOR RELATED"/>
    <property type="match status" value="1"/>
</dbReference>
<dbReference type="SMART" id="SM00059">
    <property type="entry name" value="FN2"/>
    <property type="match status" value="1"/>
</dbReference>
<dbReference type="PROSITE" id="PS50231">
    <property type="entry name" value="RICIN_B_LECTIN"/>
    <property type="match status" value="1"/>
</dbReference>
<name>A0A3N0YFG8_ANAGA</name>
<comment type="subcellular location">
    <subcellularLocation>
        <location evidence="1">Membrane</location>
        <topology evidence="1">Single-pass membrane protein</topology>
    </subcellularLocation>
</comment>
<keyword evidence="7 12" id="KW-0472">Membrane</keyword>
<dbReference type="InterPro" id="IPR035992">
    <property type="entry name" value="Ricin_B-like_lectins"/>
</dbReference>
<keyword evidence="4 13" id="KW-0732">Signal</keyword>
<dbReference type="EMBL" id="RJVU01044706">
    <property type="protein sequence ID" value="ROL44590.1"/>
    <property type="molecule type" value="Genomic_DNA"/>
</dbReference>
<dbReference type="Gene3D" id="2.80.10.50">
    <property type="match status" value="1"/>
</dbReference>
<dbReference type="PROSITE" id="PS51092">
    <property type="entry name" value="FN2_2"/>
    <property type="match status" value="1"/>
</dbReference>
<evidence type="ECO:0000256" key="3">
    <source>
        <dbReference type="ARBA" id="ARBA00022692"/>
    </source>
</evidence>
<evidence type="ECO:0000256" key="11">
    <source>
        <dbReference type="PROSITE-ProRule" id="PRU00479"/>
    </source>
</evidence>
<dbReference type="SMART" id="SM00458">
    <property type="entry name" value="RICIN"/>
    <property type="match status" value="1"/>
</dbReference>
<dbReference type="FunFam" id="2.80.10.50:FF:000032">
    <property type="entry name" value="macrophage mannose receptor 1"/>
    <property type="match status" value="1"/>
</dbReference>
<dbReference type="InterPro" id="IPR050111">
    <property type="entry name" value="C-type_lectin/snaclec_domain"/>
</dbReference>
<dbReference type="Gene3D" id="3.10.100.10">
    <property type="entry name" value="Mannose-Binding Protein A, subunit A"/>
    <property type="match status" value="7"/>
</dbReference>
<evidence type="ECO:0000256" key="4">
    <source>
        <dbReference type="ARBA" id="ARBA00022729"/>
    </source>
</evidence>
<protein>
    <submittedName>
        <fullName evidence="16">Macrophage mannose receptor 1</fullName>
    </submittedName>
</protein>
<evidence type="ECO:0000256" key="9">
    <source>
        <dbReference type="ARBA" id="ARBA00023170"/>
    </source>
</evidence>
<evidence type="ECO:0000256" key="6">
    <source>
        <dbReference type="ARBA" id="ARBA00022989"/>
    </source>
</evidence>
<evidence type="ECO:0000256" key="5">
    <source>
        <dbReference type="ARBA" id="ARBA00022737"/>
    </source>
</evidence>
<feature type="domain" description="C-type lectin" evidence="14">
    <location>
        <begin position="774"/>
        <end position="889"/>
    </location>
</feature>